<comment type="caution">
    <text evidence="11">The sequence shown here is derived from an EMBL/GenBank/DDBJ whole genome shotgun (WGS) entry which is preliminary data.</text>
</comment>
<evidence type="ECO:0000256" key="6">
    <source>
        <dbReference type="ARBA" id="ARBA00023125"/>
    </source>
</evidence>
<dbReference type="Gene3D" id="1.10.10.60">
    <property type="entry name" value="Homeodomain-like"/>
    <property type="match status" value="2"/>
</dbReference>
<dbReference type="RefSeq" id="WP_257449836.1">
    <property type="nucleotide sequence ID" value="NZ_JANIPJ010000017.1"/>
</dbReference>
<dbReference type="GO" id="GO:0003700">
    <property type="term" value="F:DNA-binding transcription factor activity"/>
    <property type="evidence" value="ECO:0007669"/>
    <property type="project" value="InterPro"/>
</dbReference>
<dbReference type="InterPro" id="IPR009057">
    <property type="entry name" value="Homeodomain-like_sf"/>
</dbReference>
<protein>
    <submittedName>
        <fullName evidence="11">Response regulator</fullName>
    </submittedName>
</protein>
<sequence>MNSKVYKVVLVDDEPIILRSLEAAIPWEELRVQIAGKARNGEEALQLFREQKPDMIISDIRMPSIDGITLMSEVMSINPKLIFIVISGYGDFEYARQAIREGASDYLLKPIDHDELTGMIRKSVAKLDAERRAAEESEELLHSMEALSLLARERMFAELIEGNPRPLQHLSWLENGLLDRPYVMAVVQLDHFAAMNKQWSHAEKRLWFFAIRNILDEFSAHNDAIAMFPFHSGEWVLLFEHMPEGRRRKLGEEIVRLVSQYAKLSCSVGFGVKAQGADQLNAAYQSAYEALYQRFYSGPENVFLDKEAAGEPLSDAASFPYPKSLETELTRAIRSLDLERQRALFDELRTVLDQSAARRETLTSYMVELAIVAHREFEQLNVGVHSSSRELLQRIQESSTLGEAIEACKDACSEWTLQHLGARRYEDGSALIEKARRYIDNHYRSDLGIDEVSEFVGLSTSHFCTLFKQTTGSTFLEYVTECRIDKAKYMLAHSEVKVYQVAPLVGYQDPRYFTQVFKKVTGLTPSEYRNGTQG</sequence>
<accession>A0A9X2MQH4</accession>
<comment type="subcellular location">
    <subcellularLocation>
        <location evidence="1">Cytoplasm</location>
    </subcellularLocation>
</comment>
<reference evidence="11" key="1">
    <citation type="submission" date="2022-08" db="EMBL/GenBank/DDBJ databases">
        <title>The genomic sequence of strain Paenibacillus sp. SCIV0701.</title>
        <authorList>
            <person name="Zhao H."/>
        </authorList>
    </citation>
    <scope>NUCLEOTIDE SEQUENCE</scope>
    <source>
        <strain evidence="11">SCIV0701</strain>
    </source>
</reference>
<dbReference type="PROSITE" id="PS01124">
    <property type="entry name" value="HTH_ARAC_FAMILY_2"/>
    <property type="match status" value="1"/>
</dbReference>
<dbReference type="EMBL" id="JANIPJ010000017">
    <property type="protein sequence ID" value="MCR2806413.1"/>
    <property type="molecule type" value="Genomic_DNA"/>
</dbReference>
<dbReference type="PROSITE" id="PS50110">
    <property type="entry name" value="RESPONSE_REGULATORY"/>
    <property type="match status" value="1"/>
</dbReference>
<feature type="modified residue" description="4-aspartylphosphate" evidence="8">
    <location>
        <position position="59"/>
    </location>
</feature>
<dbReference type="GO" id="GO:0000160">
    <property type="term" value="P:phosphorelay signal transduction system"/>
    <property type="evidence" value="ECO:0007669"/>
    <property type="project" value="UniProtKB-KW"/>
</dbReference>
<dbReference type="InterPro" id="IPR041522">
    <property type="entry name" value="CdaR_GGDEF"/>
</dbReference>
<dbReference type="Gene3D" id="3.40.50.2300">
    <property type="match status" value="1"/>
</dbReference>
<dbReference type="PANTHER" id="PTHR42713">
    <property type="entry name" value="HISTIDINE KINASE-RELATED"/>
    <property type="match status" value="1"/>
</dbReference>
<dbReference type="Proteomes" id="UP001141950">
    <property type="component" value="Unassembled WGS sequence"/>
</dbReference>
<evidence type="ECO:0000256" key="8">
    <source>
        <dbReference type="PROSITE-ProRule" id="PRU00169"/>
    </source>
</evidence>
<gene>
    <name evidence="11" type="ORF">NQZ67_21260</name>
</gene>
<dbReference type="Pfam" id="PF12833">
    <property type="entry name" value="HTH_18"/>
    <property type="match status" value="1"/>
</dbReference>
<dbReference type="SUPFAM" id="SSF52172">
    <property type="entry name" value="CheY-like"/>
    <property type="match status" value="1"/>
</dbReference>
<evidence type="ECO:0000259" key="10">
    <source>
        <dbReference type="PROSITE" id="PS50110"/>
    </source>
</evidence>
<dbReference type="GO" id="GO:0005737">
    <property type="term" value="C:cytoplasm"/>
    <property type="evidence" value="ECO:0007669"/>
    <property type="project" value="UniProtKB-SubCell"/>
</dbReference>
<name>A0A9X2MQH4_9BACL</name>
<dbReference type="InterPro" id="IPR029787">
    <property type="entry name" value="Nucleotide_cyclase"/>
</dbReference>
<keyword evidence="3 8" id="KW-0597">Phosphoprotein</keyword>
<dbReference type="InterPro" id="IPR001789">
    <property type="entry name" value="Sig_transdc_resp-reg_receiver"/>
</dbReference>
<organism evidence="11 12">
    <name type="scientific">Paenibacillus soyae</name>
    <dbReference type="NCBI Taxonomy" id="2969249"/>
    <lineage>
        <taxon>Bacteria</taxon>
        <taxon>Bacillati</taxon>
        <taxon>Bacillota</taxon>
        <taxon>Bacilli</taxon>
        <taxon>Bacillales</taxon>
        <taxon>Paenibacillaceae</taxon>
        <taxon>Paenibacillus</taxon>
    </lineage>
</organism>
<dbReference type="Gene3D" id="3.30.70.270">
    <property type="match status" value="1"/>
</dbReference>
<dbReference type="CDD" id="cd17536">
    <property type="entry name" value="REC_YesN-like"/>
    <property type="match status" value="1"/>
</dbReference>
<dbReference type="PRINTS" id="PR00032">
    <property type="entry name" value="HTHARAC"/>
</dbReference>
<dbReference type="AlphaFoldDB" id="A0A9X2MQH4"/>
<dbReference type="SUPFAM" id="SSF46689">
    <property type="entry name" value="Homeodomain-like"/>
    <property type="match status" value="2"/>
</dbReference>
<dbReference type="InterPro" id="IPR011006">
    <property type="entry name" value="CheY-like_superfamily"/>
</dbReference>
<dbReference type="InterPro" id="IPR043128">
    <property type="entry name" value="Rev_trsase/Diguanyl_cyclase"/>
</dbReference>
<evidence type="ECO:0000256" key="1">
    <source>
        <dbReference type="ARBA" id="ARBA00004496"/>
    </source>
</evidence>
<dbReference type="InterPro" id="IPR018060">
    <property type="entry name" value="HTH_AraC"/>
</dbReference>
<evidence type="ECO:0000256" key="2">
    <source>
        <dbReference type="ARBA" id="ARBA00022490"/>
    </source>
</evidence>
<evidence type="ECO:0000259" key="9">
    <source>
        <dbReference type="PROSITE" id="PS01124"/>
    </source>
</evidence>
<proteinExistence type="predicted"/>
<evidence type="ECO:0000256" key="3">
    <source>
        <dbReference type="ARBA" id="ARBA00022553"/>
    </source>
</evidence>
<keyword evidence="4" id="KW-0902">Two-component regulatory system</keyword>
<dbReference type="SMART" id="SM00448">
    <property type="entry name" value="REC"/>
    <property type="match status" value="1"/>
</dbReference>
<keyword evidence="7" id="KW-0804">Transcription</keyword>
<evidence type="ECO:0000313" key="12">
    <source>
        <dbReference type="Proteomes" id="UP001141950"/>
    </source>
</evidence>
<dbReference type="GO" id="GO:0043565">
    <property type="term" value="F:sequence-specific DNA binding"/>
    <property type="evidence" value="ECO:0007669"/>
    <property type="project" value="InterPro"/>
</dbReference>
<keyword evidence="6" id="KW-0238">DNA-binding</keyword>
<feature type="domain" description="HTH araC/xylS-type" evidence="9">
    <location>
        <begin position="433"/>
        <end position="531"/>
    </location>
</feature>
<dbReference type="Pfam" id="PF00072">
    <property type="entry name" value="Response_reg"/>
    <property type="match status" value="1"/>
</dbReference>
<evidence type="ECO:0000313" key="11">
    <source>
        <dbReference type="EMBL" id="MCR2806413.1"/>
    </source>
</evidence>
<keyword evidence="5" id="KW-0805">Transcription regulation</keyword>
<dbReference type="PANTHER" id="PTHR42713:SF3">
    <property type="entry name" value="TRANSCRIPTIONAL REGULATORY PROTEIN HPTR"/>
    <property type="match status" value="1"/>
</dbReference>
<evidence type="ECO:0000256" key="5">
    <source>
        <dbReference type="ARBA" id="ARBA00023015"/>
    </source>
</evidence>
<evidence type="ECO:0000256" key="7">
    <source>
        <dbReference type="ARBA" id="ARBA00023163"/>
    </source>
</evidence>
<keyword evidence="2" id="KW-0963">Cytoplasm</keyword>
<dbReference type="SMART" id="SM00342">
    <property type="entry name" value="HTH_ARAC"/>
    <property type="match status" value="1"/>
</dbReference>
<feature type="domain" description="Response regulatory" evidence="10">
    <location>
        <begin position="7"/>
        <end position="124"/>
    </location>
</feature>
<keyword evidence="12" id="KW-1185">Reference proteome</keyword>
<evidence type="ECO:0000256" key="4">
    <source>
        <dbReference type="ARBA" id="ARBA00023012"/>
    </source>
</evidence>
<dbReference type="InterPro" id="IPR051552">
    <property type="entry name" value="HptR"/>
</dbReference>
<dbReference type="InterPro" id="IPR020449">
    <property type="entry name" value="Tscrpt_reg_AraC-type_HTH"/>
</dbReference>
<dbReference type="SUPFAM" id="SSF55073">
    <property type="entry name" value="Nucleotide cyclase"/>
    <property type="match status" value="1"/>
</dbReference>
<dbReference type="Pfam" id="PF17853">
    <property type="entry name" value="GGDEF_2"/>
    <property type="match status" value="1"/>
</dbReference>